<dbReference type="InterPro" id="IPR026992">
    <property type="entry name" value="DIOX_N"/>
</dbReference>
<evidence type="ECO:0000259" key="15">
    <source>
        <dbReference type="PROSITE" id="PS51471"/>
    </source>
</evidence>
<dbReference type="PRINTS" id="PR00682">
    <property type="entry name" value="IPNSYNTHASE"/>
</dbReference>
<dbReference type="SUPFAM" id="SSF46689">
    <property type="entry name" value="Homeodomain-like"/>
    <property type="match status" value="2"/>
</dbReference>
<accession>A0A269XTG2</accession>
<dbReference type="SUPFAM" id="SSF51197">
    <property type="entry name" value="Clavaminate synthase-like"/>
    <property type="match status" value="1"/>
</dbReference>
<evidence type="ECO:0000256" key="8">
    <source>
        <dbReference type="ARBA" id="ARBA00023125"/>
    </source>
</evidence>
<dbReference type="EC" id="1.13.12.19" evidence="4"/>
<dbReference type="Pfam" id="PF12833">
    <property type="entry name" value="HTH_18"/>
    <property type="match status" value="1"/>
</dbReference>
<dbReference type="EC" id="1.14.20.7" evidence="3"/>
<dbReference type="GO" id="GO:0003700">
    <property type="term" value="F:DNA-binding transcription factor activity"/>
    <property type="evidence" value="ECO:0007669"/>
    <property type="project" value="InterPro"/>
</dbReference>
<evidence type="ECO:0000256" key="6">
    <source>
        <dbReference type="ARBA" id="ARBA00022666"/>
    </source>
</evidence>
<evidence type="ECO:0000256" key="2">
    <source>
        <dbReference type="ARBA" id="ARBA00004767"/>
    </source>
</evidence>
<evidence type="ECO:0000259" key="14">
    <source>
        <dbReference type="PROSITE" id="PS01124"/>
    </source>
</evidence>
<dbReference type="Gene3D" id="2.60.120.330">
    <property type="entry name" value="B-lactam Antibiotic, Isopenicillin N Synthase, Chain"/>
    <property type="match status" value="1"/>
</dbReference>
<keyword evidence="6" id="KW-0266">Ethylene biosynthesis</keyword>
<dbReference type="GO" id="GO:0009693">
    <property type="term" value="P:ethylene biosynthetic process"/>
    <property type="evidence" value="ECO:0007669"/>
    <property type="project" value="UniProtKB-KW"/>
</dbReference>
<proteinExistence type="predicted"/>
<dbReference type="GO" id="GO:0043565">
    <property type="term" value="F:sequence-specific DNA binding"/>
    <property type="evidence" value="ECO:0007669"/>
    <property type="project" value="InterPro"/>
</dbReference>
<dbReference type="Proteomes" id="UP000216151">
    <property type="component" value="Unassembled WGS sequence"/>
</dbReference>
<evidence type="ECO:0000313" key="17">
    <source>
        <dbReference type="Proteomes" id="UP000216151"/>
    </source>
</evidence>
<comment type="cofactor">
    <cofactor evidence="1">
        <name>Fe(2+)</name>
        <dbReference type="ChEBI" id="CHEBI:29033"/>
    </cofactor>
</comment>
<dbReference type="InterPro" id="IPR005123">
    <property type="entry name" value="Oxoglu/Fe-dep_dioxygenase_dom"/>
</dbReference>
<keyword evidence="9" id="KW-0804">Transcription</keyword>
<evidence type="ECO:0000256" key="13">
    <source>
        <dbReference type="ARBA" id="ARBA00049359"/>
    </source>
</evidence>
<dbReference type="InterPro" id="IPR018062">
    <property type="entry name" value="HTH_AraC-typ_CS"/>
</dbReference>
<dbReference type="Gene3D" id="1.10.10.60">
    <property type="entry name" value="Homeodomain-like"/>
    <property type="match status" value="1"/>
</dbReference>
<evidence type="ECO:0000256" key="10">
    <source>
        <dbReference type="ARBA" id="ARBA00031011"/>
    </source>
</evidence>
<dbReference type="InterPro" id="IPR027443">
    <property type="entry name" value="IPNS-like_sf"/>
</dbReference>
<evidence type="ECO:0000256" key="7">
    <source>
        <dbReference type="ARBA" id="ARBA00023015"/>
    </source>
</evidence>
<dbReference type="InterPro" id="IPR018060">
    <property type="entry name" value="HTH_AraC"/>
</dbReference>
<keyword evidence="7" id="KW-0805">Transcription regulation</keyword>
<dbReference type="PANTHER" id="PTHR47990">
    <property type="entry name" value="2-OXOGLUTARATE (2OG) AND FE(II)-DEPENDENT OXYGENASE SUPERFAMILY PROTEIN-RELATED"/>
    <property type="match status" value="1"/>
</dbReference>
<name>A0A269XTG2_9PROT</name>
<dbReference type="Pfam" id="PF14226">
    <property type="entry name" value="DIOX_N"/>
    <property type="match status" value="1"/>
</dbReference>
<evidence type="ECO:0000313" key="16">
    <source>
        <dbReference type="EMBL" id="PAK76121.1"/>
    </source>
</evidence>
<feature type="domain" description="HTH araC/xylS-type" evidence="14">
    <location>
        <begin position="169"/>
        <end position="267"/>
    </location>
</feature>
<comment type="catalytic activity">
    <reaction evidence="13">
        <text>L-arginine + 2-oxoglutarate + O2 = guanidine + L-glutamate 5-semialdehyde + succinate + CO2</text>
        <dbReference type="Rhea" id="RHEA:31535"/>
        <dbReference type="ChEBI" id="CHEBI:15379"/>
        <dbReference type="ChEBI" id="CHEBI:16526"/>
        <dbReference type="ChEBI" id="CHEBI:16810"/>
        <dbReference type="ChEBI" id="CHEBI:30031"/>
        <dbReference type="ChEBI" id="CHEBI:30087"/>
        <dbReference type="ChEBI" id="CHEBI:32682"/>
        <dbReference type="ChEBI" id="CHEBI:58066"/>
        <dbReference type="EC" id="1.14.20.7"/>
    </reaction>
</comment>
<dbReference type="PROSITE" id="PS01124">
    <property type="entry name" value="HTH_ARAC_FAMILY_2"/>
    <property type="match status" value="1"/>
</dbReference>
<organism evidence="16 17">
    <name type="scientific">Acetobacter fabarum</name>
    <dbReference type="NCBI Taxonomy" id="483199"/>
    <lineage>
        <taxon>Bacteria</taxon>
        <taxon>Pseudomonadati</taxon>
        <taxon>Pseudomonadota</taxon>
        <taxon>Alphaproteobacteria</taxon>
        <taxon>Acetobacterales</taxon>
        <taxon>Acetobacteraceae</taxon>
        <taxon>Acetobacter</taxon>
    </lineage>
</organism>
<dbReference type="InterPro" id="IPR009057">
    <property type="entry name" value="Homeodomain-like_sf"/>
</dbReference>
<dbReference type="PROSITE" id="PS51471">
    <property type="entry name" value="FE2OG_OXY"/>
    <property type="match status" value="1"/>
</dbReference>
<dbReference type="Pfam" id="PF03171">
    <property type="entry name" value="2OG-FeII_Oxy"/>
    <property type="match status" value="1"/>
</dbReference>
<evidence type="ECO:0000256" key="9">
    <source>
        <dbReference type="ARBA" id="ARBA00023163"/>
    </source>
</evidence>
<keyword evidence="17" id="KW-1185">Reference proteome</keyword>
<dbReference type="InterPro" id="IPR050231">
    <property type="entry name" value="Iron_ascorbate_oxido_reductase"/>
</dbReference>
<gene>
    <name evidence="16" type="ORF">B8X00_13430</name>
</gene>
<feature type="domain" description="Fe2OG dioxygenase" evidence="15">
    <location>
        <begin position="460"/>
        <end position="562"/>
    </location>
</feature>
<comment type="pathway">
    <text evidence="2">Alkene biosynthesis; ethylene biosynthesis via 2-oxoglutarate.</text>
</comment>
<evidence type="ECO:0000256" key="3">
    <source>
        <dbReference type="ARBA" id="ARBA00012293"/>
    </source>
</evidence>
<evidence type="ECO:0000256" key="4">
    <source>
        <dbReference type="ARBA" id="ARBA00012531"/>
    </source>
</evidence>
<dbReference type="GO" id="GO:0102276">
    <property type="term" value="F:2-oxoglutarate oxygenase/decarboxylase (ethylene-forming) activity"/>
    <property type="evidence" value="ECO:0007669"/>
    <property type="project" value="UniProtKB-EC"/>
</dbReference>
<evidence type="ECO:0000256" key="5">
    <source>
        <dbReference type="ARBA" id="ARBA00019045"/>
    </source>
</evidence>
<sequence>MRYVRRLDLSEIQETAFIRRGANFSFGQTAYPDGGEFRVTSGAYAALILLETGTMSTVIDRNRRELHAGECGIFINRTGRRSTYAPGSRVMWCETPLLKSALPARSDFLGDRVRASQRIFTLFREGINCGLNSSPTLDTLRNALGEALFAAWRIEAGQDVIGHMPPSLIAAKSYIDQHYAEKPSLEQLASVAGVTPPYLIDLFRRHQGTTPIRYLRNVRAQAALRLIRHTDMSLASIADITGYGSAFHLSREVRLMNGQSPRSIRQRGIHGQTSHTMGDATRLLDDQHQSLRPAFERIRPMVPPIPVIDIAALRHGSSAERKVVAAALGRACREAGFFYITGHGVAPEMMSRLFEASRIFFNQPANAKEKVAMSRLGKNRGYVGLGVERLDTTSLPDNKEAFNISPHNVDDADVWPDLPGWRDLMMAYFTTCLDIGAALHRGFARDLGVDENFFVDKFKNPMATLRLLRYPPSLSKHANQAPGAGAHTDYGNVTILAVNGVSGLQVRPRGSDWMDAPLIPGTFICNIGDCLMRWSNDVYVSTPHRVLRPEGERYSIAFFLDPDADAQVEPIVSQQGESAHYPPVSGYDYLQERLQATYGHQS</sequence>
<dbReference type="PROSITE" id="PS00041">
    <property type="entry name" value="HTH_ARAC_FAMILY_1"/>
    <property type="match status" value="1"/>
</dbReference>
<protein>
    <recommendedName>
        <fullName evidence="5">2-oxoglutarate-dependent ethylene/succinate-forming enzyme</fullName>
        <ecNumber evidence="4">1.13.12.19</ecNumber>
        <ecNumber evidence="3">1.14.20.7</ecNumber>
    </recommendedName>
    <alternativeName>
        <fullName evidence="10">2-oxoglutarate dioxygenase (ethylene-forming)</fullName>
    </alternativeName>
    <alternativeName>
        <fullName evidence="11">2-oxoglutarate/L-arginine monooxygenase/decarboxylase (succinate-forming)</fullName>
    </alternativeName>
</protein>
<dbReference type="SMART" id="SM00342">
    <property type="entry name" value="HTH_ARAC"/>
    <property type="match status" value="1"/>
</dbReference>
<comment type="catalytic activity">
    <reaction evidence="12">
        <text>2-oxoglutarate + O2 + 2 H(+) = ethene + 3 CO2 + H2O</text>
        <dbReference type="Rhea" id="RHEA:31523"/>
        <dbReference type="ChEBI" id="CHEBI:15377"/>
        <dbReference type="ChEBI" id="CHEBI:15378"/>
        <dbReference type="ChEBI" id="CHEBI:15379"/>
        <dbReference type="ChEBI" id="CHEBI:16526"/>
        <dbReference type="ChEBI" id="CHEBI:16810"/>
        <dbReference type="ChEBI" id="CHEBI:18153"/>
        <dbReference type="EC" id="1.13.12.19"/>
    </reaction>
</comment>
<dbReference type="EMBL" id="NCXK01000052">
    <property type="protein sequence ID" value="PAK76121.1"/>
    <property type="molecule type" value="Genomic_DNA"/>
</dbReference>
<evidence type="ECO:0000256" key="12">
    <source>
        <dbReference type="ARBA" id="ARBA00047725"/>
    </source>
</evidence>
<dbReference type="AlphaFoldDB" id="A0A269XTG2"/>
<evidence type="ECO:0000256" key="11">
    <source>
        <dbReference type="ARBA" id="ARBA00031282"/>
    </source>
</evidence>
<dbReference type="InterPro" id="IPR044861">
    <property type="entry name" value="IPNS-like_FE2OG_OXY"/>
</dbReference>
<reference evidence="16 17" key="1">
    <citation type="submission" date="2017-04" db="EMBL/GenBank/DDBJ databases">
        <title>Kefir bacterial isolates.</title>
        <authorList>
            <person name="Kim Y."/>
            <person name="Blasche S."/>
            <person name="Patil K.R."/>
        </authorList>
    </citation>
    <scope>NUCLEOTIDE SEQUENCE [LARGE SCALE GENOMIC DNA]</scope>
    <source>
        <strain evidence="16 17">KR</strain>
    </source>
</reference>
<comment type="caution">
    <text evidence="16">The sequence shown here is derived from an EMBL/GenBank/DDBJ whole genome shotgun (WGS) entry which is preliminary data.</text>
</comment>
<evidence type="ECO:0000256" key="1">
    <source>
        <dbReference type="ARBA" id="ARBA00001954"/>
    </source>
</evidence>
<keyword evidence="8" id="KW-0238">DNA-binding</keyword>